<comment type="caution">
    <text evidence="2">The sequence shown here is derived from an EMBL/GenBank/DDBJ whole genome shotgun (WGS) entry which is preliminary data.</text>
</comment>
<dbReference type="AlphaFoldDB" id="A0A087E207"/>
<protein>
    <recommendedName>
        <fullName evidence="1">Antitoxin VbhA domain-containing protein</fullName>
    </recommendedName>
</protein>
<dbReference type="EMBL" id="JGZR01000009">
    <property type="protein sequence ID" value="KFJ01808.1"/>
    <property type="molecule type" value="Genomic_DNA"/>
</dbReference>
<reference evidence="2 3" key="1">
    <citation type="submission" date="2014-03" db="EMBL/GenBank/DDBJ databases">
        <title>Genomics of Bifidobacteria.</title>
        <authorList>
            <person name="Ventura M."/>
            <person name="Milani C."/>
            <person name="Lugli G.A."/>
        </authorList>
    </citation>
    <scope>NUCLEOTIDE SEQUENCE [LARGE SCALE GENOMIC DNA]</scope>
    <source>
        <strain evidence="2 3">LMG 11597</strain>
    </source>
</reference>
<dbReference type="OrthoDB" id="3235661at2"/>
<sequence length="62" mass="7017">MTVQLTREKLAEDVYQAVHSVEMEGGRVSPEFMGDARDYVNGLIDIDQWEGKTLARFKAKVS</sequence>
<keyword evidence="3" id="KW-1185">Reference proteome</keyword>
<accession>A0A087E207</accession>
<dbReference type="Pfam" id="PF18495">
    <property type="entry name" value="VbhA"/>
    <property type="match status" value="1"/>
</dbReference>
<dbReference type="Proteomes" id="UP000029055">
    <property type="component" value="Unassembled WGS sequence"/>
</dbReference>
<dbReference type="InterPro" id="IPR043038">
    <property type="entry name" value="VbhA_sf"/>
</dbReference>
<evidence type="ECO:0000313" key="3">
    <source>
        <dbReference type="Proteomes" id="UP000029055"/>
    </source>
</evidence>
<evidence type="ECO:0000313" key="2">
    <source>
        <dbReference type="EMBL" id="KFJ01808.1"/>
    </source>
</evidence>
<dbReference type="CDD" id="cd11586">
    <property type="entry name" value="VbhA_like"/>
    <property type="match status" value="1"/>
</dbReference>
<gene>
    <name evidence="2" type="ORF">BISU_1822</name>
</gene>
<evidence type="ECO:0000259" key="1">
    <source>
        <dbReference type="Pfam" id="PF18495"/>
    </source>
</evidence>
<name>A0A087E207_9BIFI</name>
<dbReference type="InterPro" id="IPR041535">
    <property type="entry name" value="VbhA"/>
</dbReference>
<dbReference type="Gene3D" id="1.10.8.1050">
    <property type="entry name" value="Antitoxin VbhA-like"/>
    <property type="match status" value="1"/>
</dbReference>
<proteinExistence type="predicted"/>
<dbReference type="InterPro" id="IPR033788">
    <property type="entry name" value="VbhA-like"/>
</dbReference>
<dbReference type="RefSeq" id="WP_024464555.1">
    <property type="nucleotide sequence ID" value="NZ_CP062939.1"/>
</dbReference>
<feature type="domain" description="Antitoxin VbhA" evidence="1">
    <location>
        <begin position="13"/>
        <end position="56"/>
    </location>
</feature>
<organism evidence="2 3">
    <name type="scientific">Bifidobacterium subtile</name>
    <dbReference type="NCBI Taxonomy" id="77635"/>
    <lineage>
        <taxon>Bacteria</taxon>
        <taxon>Bacillati</taxon>
        <taxon>Actinomycetota</taxon>
        <taxon>Actinomycetes</taxon>
        <taxon>Bifidobacteriales</taxon>
        <taxon>Bifidobacteriaceae</taxon>
        <taxon>Bifidobacterium</taxon>
    </lineage>
</organism>